<dbReference type="AlphaFoldDB" id="A0A835MV65"/>
<dbReference type="OrthoDB" id="8062037at2759"/>
<gene>
    <name evidence="1" type="ORF">SADUNF_Sadunf07G0051900</name>
</gene>
<reference evidence="1 2" key="1">
    <citation type="submission" date="2020-10" db="EMBL/GenBank/DDBJ databases">
        <title>Plant Genome Project.</title>
        <authorList>
            <person name="Zhang R.-G."/>
        </authorList>
    </citation>
    <scope>NUCLEOTIDE SEQUENCE [LARGE SCALE GENOMIC DNA]</scope>
    <source>
        <strain evidence="1">FAFU-HL-1</strain>
        <tissue evidence="1">Leaf</tissue>
    </source>
</reference>
<evidence type="ECO:0000313" key="1">
    <source>
        <dbReference type="EMBL" id="KAF9678605.1"/>
    </source>
</evidence>
<dbReference type="Proteomes" id="UP000657918">
    <property type="component" value="Unassembled WGS sequence"/>
</dbReference>
<comment type="caution">
    <text evidence="1">The sequence shown here is derived from an EMBL/GenBank/DDBJ whole genome shotgun (WGS) entry which is preliminary data.</text>
</comment>
<evidence type="ECO:0000313" key="2">
    <source>
        <dbReference type="Proteomes" id="UP000657918"/>
    </source>
</evidence>
<accession>A0A835MV65</accession>
<proteinExistence type="predicted"/>
<protein>
    <submittedName>
        <fullName evidence="1">Uncharacterized protein</fullName>
    </submittedName>
</protein>
<name>A0A835MV65_9ROSI</name>
<dbReference type="EMBL" id="JADGMS010000007">
    <property type="protein sequence ID" value="KAF9678605.1"/>
    <property type="molecule type" value="Genomic_DNA"/>
</dbReference>
<keyword evidence="2" id="KW-1185">Reference proteome</keyword>
<organism evidence="1 2">
    <name type="scientific">Salix dunnii</name>
    <dbReference type="NCBI Taxonomy" id="1413687"/>
    <lineage>
        <taxon>Eukaryota</taxon>
        <taxon>Viridiplantae</taxon>
        <taxon>Streptophyta</taxon>
        <taxon>Embryophyta</taxon>
        <taxon>Tracheophyta</taxon>
        <taxon>Spermatophyta</taxon>
        <taxon>Magnoliopsida</taxon>
        <taxon>eudicotyledons</taxon>
        <taxon>Gunneridae</taxon>
        <taxon>Pentapetalae</taxon>
        <taxon>rosids</taxon>
        <taxon>fabids</taxon>
        <taxon>Malpighiales</taxon>
        <taxon>Salicaceae</taxon>
        <taxon>Saliceae</taxon>
        <taxon>Salix</taxon>
    </lineage>
</organism>
<sequence>MKSNNKIDMNINAKSISYSHEPNTQTHQELVALPFFVFGEQTPPSISTITLPFLSFADGNCAICLDDYVQGEPVRVLPSCEVPAGLRPKSFGLNGGEA</sequence>